<feature type="transmembrane region" description="Helical" evidence="1">
    <location>
        <begin position="215"/>
        <end position="236"/>
    </location>
</feature>
<evidence type="ECO:0000256" key="1">
    <source>
        <dbReference type="SAM" id="Phobius"/>
    </source>
</evidence>
<feature type="transmembrane region" description="Helical" evidence="1">
    <location>
        <begin position="306"/>
        <end position="325"/>
    </location>
</feature>
<name>A0A381R9Q9_9ZZZZ</name>
<feature type="transmembrane region" description="Helical" evidence="1">
    <location>
        <begin position="155"/>
        <end position="177"/>
    </location>
</feature>
<dbReference type="EMBL" id="UINC01001689">
    <property type="protein sequence ID" value="SUZ86587.1"/>
    <property type="molecule type" value="Genomic_DNA"/>
</dbReference>
<feature type="transmembrane region" description="Helical" evidence="1">
    <location>
        <begin position="183"/>
        <end position="203"/>
    </location>
</feature>
<accession>A0A381R9Q9</accession>
<dbReference type="AlphaFoldDB" id="A0A381R9Q9"/>
<feature type="transmembrane region" description="Helical" evidence="1">
    <location>
        <begin position="393"/>
        <end position="412"/>
    </location>
</feature>
<feature type="transmembrane region" description="Helical" evidence="1">
    <location>
        <begin position="504"/>
        <end position="523"/>
    </location>
</feature>
<evidence type="ECO:0000313" key="2">
    <source>
        <dbReference type="EMBL" id="SUZ86587.1"/>
    </source>
</evidence>
<organism evidence="2">
    <name type="scientific">marine metagenome</name>
    <dbReference type="NCBI Taxonomy" id="408172"/>
    <lineage>
        <taxon>unclassified sequences</taxon>
        <taxon>metagenomes</taxon>
        <taxon>ecological metagenomes</taxon>
    </lineage>
</organism>
<feature type="transmembrane region" description="Helical" evidence="1">
    <location>
        <begin position="281"/>
        <end position="300"/>
    </location>
</feature>
<feature type="transmembrane region" description="Helical" evidence="1">
    <location>
        <begin position="586"/>
        <end position="603"/>
    </location>
</feature>
<reference evidence="2" key="1">
    <citation type="submission" date="2018-05" db="EMBL/GenBank/DDBJ databases">
        <authorList>
            <person name="Lanie J.A."/>
            <person name="Ng W.-L."/>
            <person name="Kazmierczak K.M."/>
            <person name="Andrzejewski T.M."/>
            <person name="Davidsen T.M."/>
            <person name="Wayne K.J."/>
            <person name="Tettelin H."/>
            <person name="Glass J.I."/>
            <person name="Rusch D."/>
            <person name="Podicherti R."/>
            <person name="Tsui H.-C.T."/>
            <person name="Winkler M.E."/>
        </authorList>
    </citation>
    <scope>NUCLEOTIDE SEQUENCE</scope>
</reference>
<feature type="transmembrane region" description="Helical" evidence="1">
    <location>
        <begin position="337"/>
        <end position="356"/>
    </location>
</feature>
<keyword evidence="1" id="KW-1133">Transmembrane helix</keyword>
<keyword evidence="1" id="KW-0812">Transmembrane</keyword>
<feature type="transmembrane region" description="Helical" evidence="1">
    <location>
        <begin position="561"/>
        <end position="580"/>
    </location>
</feature>
<feature type="transmembrane region" description="Helical" evidence="1">
    <location>
        <begin position="256"/>
        <end position="274"/>
    </location>
</feature>
<protein>
    <submittedName>
        <fullName evidence="2">Uncharacterized protein</fullName>
    </submittedName>
</protein>
<proteinExistence type="predicted"/>
<sequence length="706" mass="76397">MYCENCGKEFSKRQRYCTSCGFDTSYGPQELPTGSTEFLLEELHAISYSLTKLRPLADSASIPAATITKHLTRRREEILDKFAKMLDVTEAVETPERVSYLRGAARLLIGSEEEIDELLGETVTETDARRDSSDLTPTREGMAIWVAVLSENTMAALLGLGVLLIAVSSLVLLVTLWSDFGWLVKQAFLLSQLAAFVGVGHIVKQRMGLHYSGLALISVGALWALFSSGTAAFEFIEAGGDIRVPGIGLPLDLPSLGWLIITVPAGIIWTGLAYNYKGHVLTNGSAILVLASLGFLIPSLGLEWHWGLGAVALGSSAITYFSNRLSRLGMNEAGKYLFWSSQALLLILLFIALQAWGVERASLYPVGVILGAGAMTSAIVLHEKSSRAYPAYTYCLLLLPSAALITVILEWNVVPKDWFGLLPASVSLFYAALCTKYLATSRRVSIGRLVDDDAWTTPVFVSAVLACVAACLWPDFDQLSKAVTLLVVTPPLWVTLRSGRYDDLTLAAGIPIVGSFLLLLNLASEHLGLSNMNTAWIAFGVSLLSGGMFIFINKLSKKDSMPFLSTAAILSLASVTMSGWGDWANWEGLCMSLVYGAIAIVTTQFSKGMIAAGSGVFWMSVAGGFAMGMVGFYRGERAVGWAVEALILLWGSQVLGKVEGIKRFEQIELWAKVMRFSSLRLSWFALGYVIFMAVGGLFSSDAFGET</sequence>
<feature type="transmembrane region" description="Helical" evidence="1">
    <location>
        <begin position="615"/>
        <end position="633"/>
    </location>
</feature>
<feature type="transmembrane region" description="Helical" evidence="1">
    <location>
        <begin position="679"/>
        <end position="698"/>
    </location>
</feature>
<feature type="transmembrane region" description="Helical" evidence="1">
    <location>
        <begin position="362"/>
        <end position="381"/>
    </location>
</feature>
<feature type="transmembrane region" description="Helical" evidence="1">
    <location>
        <begin position="535"/>
        <end position="552"/>
    </location>
</feature>
<keyword evidence="1" id="KW-0472">Membrane</keyword>
<gene>
    <name evidence="2" type="ORF">METZ01_LOCUS39441</name>
</gene>
<feature type="transmembrane region" description="Helical" evidence="1">
    <location>
        <begin position="418"/>
        <end position="439"/>
    </location>
</feature>